<feature type="transmembrane region" description="Helical" evidence="1">
    <location>
        <begin position="17"/>
        <end position="38"/>
    </location>
</feature>
<reference evidence="2" key="2">
    <citation type="submission" date="2023-06" db="EMBL/GenBank/DDBJ databases">
        <authorList>
            <consortium name="Lawrence Berkeley National Laboratory"/>
            <person name="Haridas S."/>
            <person name="Hensen N."/>
            <person name="Bonometti L."/>
            <person name="Westerberg I."/>
            <person name="Brannstrom I.O."/>
            <person name="Guillou S."/>
            <person name="Cros-Aarteil S."/>
            <person name="Calhoun S."/>
            <person name="Kuo A."/>
            <person name="Mondo S."/>
            <person name="Pangilinan J."/>
            <person name="Riley R."/>
            <person name="Labutti K."/>
            <person name="Andreopoulos B."/>
            <person name="Lipzen A."/>
            <person name="Chen C."/>
            <person name="Yanf M."/>
            <person name="Daum C."/>
            <person name="Ng V."/>
            <person name="Clum A."/>
            <person name="Steindorff A."/>
            <person name="Ohm R."/>
            <person name="Martin F."/>
            <person name="Silar P."/>
            <person name="Natvig D."/>
            <person name="Lalanne C."/>
            <person name="Gautier V."/>
            <person name="Ament-Velasquez S.L."/>
            <person name="Kruys A."/>
            <person name="Hutchinson M.I."/>
            <person name="Powell A.J."/>
            <person name="Barry K."/>
            <person name="Miller A.N."/>
            <person name="Grigoriev I.V."/>
            <person name="Debuchy R."/>
            <person name="Gladieux P."/>
            <person name="Thoren M.H."/>
            <person name="Johannesson H."/>
        </authorList>
    </citation>
    <scope>NUCLEOTIDE SEQUENCE</scope>
    <source>
        <strain evidence="2">SMH4131-1</strain>
    </source>
</reference>
<dbReference type="EMBL" id="JAUEPO010000003">
    <property type="protein sequence ID" value="KAK3328491.1"/>
    <property type="molecule type" value="Genomic_DNA"/>
</dbReference>
<feature type="transmembrane region" description="Helical" evidence="1">
    <location>
        <begin position="204"/>
        <end position="226"/>
    </location>
</feature>
<evidence type="ECO:0000313" key="2">
    <source>
        <dbReference type="EMBL" id="KAK3328491.1"/>
    </source>
</evidence>
<feature type="transmembrane region" description="Helical" evidence="1">
    <location>
        <begin position="280"/>
        <end position="302"/>
    </location>
</feature>
<gene>
    <name evidence="2" type="ORF">B0T19DRAFT_442383</name>
</gene>
<proteinExistence type="predicted"/>
<keyword evidence="3" id="KW-1185">Reference proteome</keyword>
<feature type="transmembrane region" description="Helical" evidence="1">
    <location>
        <begin position="164"/>
        <end position="184"/>
    </location>
</feature>
<accession>A0AAE0IQ72</accession>
<protein>
    <submittedName>
        <fullName evidence="2">Uncharacterized protein</fullName>
    </submittedName>
</protein>
<evidence type="ECO:0000313" key="3">
    <source>
        <dbReference type="Proteomes" id="UP001286456"/>
    </source>
</evidence>
<comment type="caution">
    <text evidence="2">The sequence shown here is derived from an EMBL/GenBank/DDBJ whole genome shotgun (WGS) entry which is preliminary data.</text>
</comment>
<dbReference type="AlphaFoldDB" id="A0AAE0IQ72"/>
<keyword evidence="1" id="KW-0812">Transmembrane</keyword>
<feature type="transmembrane region" description="Helical" evidence="1">
    <location>
        <begin position="247"/>
        <end position="268"/>
    </location>
</feature>
<organism evidence="2 3">
    <name type="scientific">Cercophora scortea</name>
    <dbReference type="NCBI Taxonomy" id="314031"/>
    <lineage>
        <taxon>Eukaryota</taxon>
        <taxon>Fungi</taxon>
        <taxon>Dikarya</taxon>
        <taxon>Ascomycota</taxon>
        <taxon>Pezizomycotina</taxon>
        <taxon>Sordariomycetes</taxon>
        <taxon>Sordariomycetidae</taxon>
        <taxon>Sordariales</taxon>
        <taxon>Lasiosphaeriaceae</taxon>
        <taxon>Cercophora</taxon>
    </lineage>
</organism>
<feature type="transmembrane region" description="Helical" evidence="1">
    <location>
        <begin position="123"/>
        <end position="143"/>
    </location>
</feature>
<sequence>MASILDDAKATSSVAKLMYGIDTTAIILSSFAAGSAIYQLANSRRHIYDEAPTTDSEKDTRSRLLSRPRRDLFGVRLLILAAAVFAILRSGLHIVSIQAETSRRYIRANGGKFVPAADRARNIAYLWFEVGAVFFFFTALIHLKTQFFLWALTPTRRRLSRLEDGFLIAVFLVLWLAVCVPSTIANLKRLSLKDIVNSSIASIYTLSAWMIVATIAISTSVLTKLIHSSRAKITCLERVTLARFSMVVVPILVADVAIIISAFIVSLLGYYRDANVDANYVVDVVVEVLGASVVLVWVVGIVRKLESCPER</sequence>
<keyword evidence="1" id="KW-0472">Membrane</keyword>
<dbReference type="Proteomes" id="UP001286456">
    <property type="component" value="Unassembled WGS sequence"/>
</dbReference>
<feature type="transmembrane region" description="Helical" evidence="1">
    <location>
        <begin position="73"/>
        <end position="95"/>
    </location>
</feature>
<keyword evidence="1" id="KW-1133">Transmembrane helix</keyword>
<evidence type="ECO:0000256" key="1">
    <source>
        <dbReference type="SAM" id="Phobius"/>
    </source>
</evidence>
<name>A0AAE0IQ72_9PEZI</name>
<reference evidence="2" key="1">
    <citation type="journal article" date="2023" name="Mol. Phylogenet. Evol.">
        <title>Genome-scale phylogeny and comparative genomics of the fungal order Sordariales.</title>
        <authorList>
            <person name="Hensen N."/>
            <person name="Bonometti L."/>
            <person name="Westerberg I."/>
            <person name="Brannstrom I.O."/>
            <person name="Guillou S."/>
            <person name="Cros-Aarteil S."/>
            <person name="Calhoun S."/>
            <person name="Haridas S."/>
            <person name="Kuo A."/>
            <person name="Mondo S."/>
            <person name="Pangilinan J."/>
            <person name="Riley R."/>
            <person name="LaButti K."/>
            <person name="Andreopoulos B."/>
            <person name="Lipzen A."/>
            <person name="Chen C."/>
            <person name="Yan M."/>
            <person name="Daum C."/>
            <person name="Ng V."/>
            <person name="Clum A."/>
            <person name="Steindorff A."/>
            <person name="Ohm R.A."/>
            <person name="Martin F."/>
            <person name="Silar P."/>
            <person name="Natvig D.O."/>
            <person name="Lalanne C."/>
            <person name="Gautier V."/>
            <person name="Ament-Velasquez S.L."/>
            <person name="Kruys A."/>
            <person name="Hutchinson M.I."/>
            <person name="Powell A.J."/>
            <person name="Barry K."/>
            <person name="Miller A.N."/>
            <person name="Grigoriev I.V."/>
            <person name="Debuchy R."/>
            <person name="Gladieux P."/>
            <person name="Hiltunen Thoren M."/>
            <person name="Johannesson H."/>
        </authorList>
    </citation>
    <scope>NUCLEOTIDE SEQUENCE</scope>
    <source>
        <strain evidence="2">SMH4131-1</strain>
    </source>
</reference>